<evidence type="ECO:0000313" key="2">
    <source>
        <dbReference type="EMBL" id="STF40763.1"/>
    </source>
</evidence>
<evidence type="ECO:0000259" key="1">
    <source>
        <dbReference type="Pfam" id="PF05689"/>
    </source>
</evidence>
<dbReference type="EMBL" id="UGAB01000002">
    <property type="protein sequence ID" value="STF40763.1"/>
    <property type="molecule type" value="Genomic_DNA"/>
</dbReference>
<reference evidence="2 3" key="1">
    <citation type="submission" date="2018-06" db="EMBL/GenBank/DDBJ databases">
        <authorList>
            <consortium name="Pathogen Informatics"/>
            <person name="Doyle S."/>
        </authorList>
    </citation>
    <scope>NUCLEOTIDE SEQUENCE [LARGE SCALE GENOMIC DNA]</scope>
    <source>
        <strain evidence="2 3">NCTC7928</strain>
    </source>
</reference>
<evidence type="ECO:0000313" key="3">
    <source>
        <dbReference type="Proteomes" id="UP000254877"/>
    </source>
</evidence>
<accession>A0A376L8X9</accession>
<dbReference type="AlphaFoldDB" id="A0A376L8X9"/>
<proteinExistence type="predicted"/>
<protein>
    <submittedName>
        <fullName evidence="2">RatA like protein</fullName>
    </submittedName>
</protein>
<dbReference type="InterPro" id="IPR008541">
    <property type="entry name" value="InvE_AD"/>
</dbReference>
<sequence length="158" mass="16886">MKRLPLIHQPLPRPRLAAEIASPDGTLTENNEIWARVSQANTSSTSKGGCGTNMLPRRSQLSALYSANSGNAVQTTHGWPTQRQPYWSSSPADVTPHFFTIALNDGAQAIGGDTPVYVSCLTTANKPASSITLEVVDKAQWNAGNNAATLKKRRNATG</sequence>
<feature type="domain" description="InvasinE Adhesion" evidence="1">
    <location>
        <begin position="12"/>
        <end position="121"/>
    </location>
</feature>
<dbReference type="Pfam" id="PF05689">
    <property type="entry name" value="InvE_AD"/>
    <property type="match status" value="1"/>
</dbReference>
<dbReference type="Proteomes" id="UP000254877">
    <property type="component" value="Unassembled WGS sequence"/>
</dbReference>
<organism evidence="2 3">
    <name type="scientific">Escherichia coli</name>
    <dbReference type="NCBI Taxonomy" id="562"/>
    <lineage>
        <taxon>Bacteria</taxon>
        <taxon>Pseudomonadati</taxon>
        <taxon>Pseudomonadota</taxon>
        <taxon>Gammaproteobacteria</taxon>
        <taxon>Enterobacterales</taxon>
        <taxon>Enterobacteriaceae</taxon>
        <taxon>Escherichia</taxon>
    </lineage>
</organism>
<gene>
    <name evidence="2" type="ORF">NCTC7928_01328</name>
</gene>
<name>A0A376L8X9_ECOLX</name>